<dbReference type="Proteomes" id="UP000763641">
    <property type="component" value="Unassembled WGS sequence"/>
</dbReference>
<reference evidence="1 2" key="1">
    <citation type="submission" date="2020-12" db="EMBL/GenBank/DDBJ databases">
        <title>Sphingomonas sp.</title>
        <authorList>
            <person name="Kim M.K."/>
        </authorList>
    </citation>
    <scope>NUCLEOTIDE SEQUENCE [LARGE SCALE GENOMIC DNA]</scope>
    <source>
        <strain evidence="1 2">BT552</strain>
    </source>
</reference>
<evidence type="ECO:0000313" key="2">
    <source>
        <dbReference type="Proteomes" id="UP000763641"/>
    </source>
</evidence>
<sequence>MLRYAMPLRDTNPDDHQTMALQALVWTLAEPSRAARLLDTTGLEPTELKARAGEPAVLAATLMFLEAHEPDLIACADELGVAPARLVAARERLET</sequence>
<accession>A0ABS2D7U3</accession>
<gene>
    <name evidence="1" type="ORF">ILT43_11560</name>
</gene>
<keyword evidence="2" id="KW-1185">Reference proteome</keyword>
<dbReference type="EMBL" id="JAFEMC010000003">
    <property type="protein sequence ID" value="MBM6577014.1"/>
    <property type="molecule type" value="Genomic_DNA"/>
</dbReference>
<evidence type="ECO:0000313" key="1">
    <source>
        <dbReference type="EMBL" id="MBM6577014.1"/>
    </source>
</evidence>
<name>A0ABS2D7U3_9SPHN</name>
<dbReference type="InterPro" id="IPR021955">
    <property type="entry name" value="DUF3572"/>
</dbReference>
<dbReference type="Pfam" id="PF12096">
    <property type="entry name" value="DUF3572"/>
    <property type="match status" value="1"/>
</dbReference>
<protein>
    <submittedName>
        <fullName evidence="1">DUF3572 domain-containing protein</fullName>
    </submittedName>
</protein>
<organism evidence="1 2">
    <name type="scientific">Sphingomonas longa</name>
    <dbReference type="NCBI Taxonomy" id="2778730"/>
    <lineage>
        <taxon>Bacteria</taxon>
        <taxon>Pseudomonadati</taxon>
        <taxon>Pseudomonadota</taxon>
        <taxon>Alphaproteobacteria</taxon>
        <taxon>Sphingomonadales</taxon>
        <taxon>Sphingomonadaceae</taxon>
        <taxon>Sphingomonas</taxon>
    </lineage>
</organism>
<proteinExistence type="predicted"/>
<dbReference type="RefSeq" id="WP_204199116.1">
    <property type="nucleotide sequence ID" value="NZ_JAFEMC010000003.1"/>
</dbReference>
<comment type="caution">
    <text evidence="1">The sequence shown here is derived from an EMBL/GenBank/DDBJ whole genome shotgun (WGS) entry which is preliminary data.</text>
</comment>